<proteinExistence type="inferred from homology"/>
<evidence type="ECO:0000256" key="11">
    <source>
        <dbReference type="RuleBase" id="RU000679"/>
    </source>
</evidence>
<keyword evidence="8 12" id="KW-0472">Membrane</keyword>
<keyword evidence="9 11" id="KW-0739">Sodium transport</keyword>
<sequence length="538" mass="61875">MTSDNSTEKKKSLRRVIERFADKCSMQGISYIHAARFWWSRLIWVVLTLSAIGAMTFHFYYIMNQYYEYPVQTTVSLGFNNLQLPGITICNVNVLRNSKLNISNSTDMEELRNIVQGTSEDNVSNSEFYYEDYYDDDVDGDQGAAIERAEKEDGYVQDQRFKKNYMDLRSEDRKNAGHFMEDMIVSCSFAGRECTAKAFKLHQTADYGNCWELNTTNKIATRSGEMAGFTLTLNLQNWEFLESVSEGYGARLVIHQPGTIPLPSSEGIFISSSFETNIGIRMVQVSRLGEPYSKCNDGKKFQERYGVTYTRQSCQFICLTSEVIRICGCIDDNGEELVMMVNGTTRRCENEKDKACYRDVFKEYRNKNISCDCINPCNEYVYIKTISSRPWPTDEYTESLVKAVCNKSNEMCIILKERYTDNRLLSYNFMKLNVYFEDLNFEKIEETPQIAMAQFMSDVGGAIGLWIGLSVLAVCEIFHLIIELCALGIDKCNSKGHTEYVSEGNFEQSINKESRIYERTPNERNNIYMVPINSSDHH</sequence>
<evidence type="ECO:0000313" key="13">
    <source>
        <dbReference type="EMBL" id="KAK3580988.1"/>
    </source>
</evidence>
<dbReference type="PANTHER" id="PTHR11690:SF248">
    <property type="entry name" value="PICKPOCKET 17, ISOFORM A"/>
    <property type="match status" value="1"/>
</dbReference>
<keyword evidence="10 11" id="KW-0407">Ion channel</keyword>
<dbReference type="PRINTS" id="PR01078">
    <property type="entry name" value="AMINACHANNEL"/>
</dbReference>
<dbReference type="GO" id="GO:0005886">
    <property type="term" value="C:plasma membrane"/>
    <property type="evidence" value="ECO:0007669"/>
    <property type="project" value="TreeGrafter"/>
</dbReference>
<evidence type="ECO:0000256" key="10">
    <source>
        <dbReference type="ARBA" id="ARBA00023303"/>
    </source>
</evidence>
<keyword evidence="7 11" id="KW-0406">Ion transport</keyword>
<feature type="transmembrane region" description="Helical" evidence="12">
    <location>
        <begin position="42"/>
        <end position="63"/>
    </location>
</feature>
<gene>
    <name evidence="13" type="ORF">CHS0354_007022</name>
</gene>
<evidence type="ECO:0000256" key="12">
    <source>
        <dbReference type="SAM" id="Phobius"/>
    </source>
</evidence>
<keyword evidence="5 12" id="KW-1133">Transmembrane helix</keyword>
<evidence type="ECO:0000256" key="8">
    <source>
        <dbReference type="ARBA" id="ARBA00023136"/>
    </source>
</evidence>
<dbReference type="Pfam" id="PF00858">
    <property type="entry name" value="ASC"/>
    <property type="match status" value="1"/>
</dbReference>
<reference evidence="13" key="2">
    <citation type="journal article" date="2021" name="Genome Biol. Evol.">
        <title>Developing a high-quality reference genome for a parasitic bivalve with doubly uniparental inheritance (Bivalvia: Unionida).</title>
        <authorList>
            <person name="Smith C.H."/>
        </authorList>
    </citation>
    <scope>NUCLEOTIDE SEQUENCE</scope>
    <source>
        <strain evidence="13">CHS0354</strain>
        <tissue evidence="13">Mantle</tissue>
    </source>
</reference>
<keyword evidence="3 11" id="KW-0894">Sodium channel</keyword>
<evidence type="ECO:0000256" key="1">
    <source>
        <dbReference type="ARBA" id="ARBA00004141"/>
    </source>
</evidence>
<evidence type="ECO:0000256" key="9">
    <source>
        <dbReference type="ARBA" id="ARBA00023201"/>
    </source>
</evidence>
<evidence type="ECO:0000256" key="7">
    <source>
        <dbReference type="ARBA" id="ARBA00023065"/>
    </source>
</evidence>
<dbReference type="Gene3D" id="2.60.470.10">
    <property type="entry name" value="Acid-sensing ion channels like domains"/>
    <property type="match status" value="1"/>
</dbReference>
<evidence type="ECO:0000313" key="14">
    <source>
        <dbReference type="Proteomes" id="UP001195483"/>
    </source>
</evidence>
<comment type="caution">
    <text evidence="13">The sequence shown here is derived from an EMBL/GenBank/DDBJ whole genome shotgun (WGS) entry which is preliminary data.</text>
</comment>
<dbReference type="InterPro" id="IPR001873">
    <property type="entry name" value="ENaC"/>
</dbReference>
<dbReference type="EMBL" id="JAEAOA010000474">
    <property type="protein sequence ID" value="KAK3580988.1"/>
    <property type="molecule type" value="Genomic_DNA"/>
</dbReference>
<reference evidence="13" key="3">
    <citation type="submission" date="2023-05" db="EMBL/GenBank/DDBJ databases">
        <authorList>
            <person name="Smith C.H."/>
        </authorList>
    </citation>
    <scope>NUCLEOTIDE SEQUENCE</scope>
    <source>
        <strain evidence="13">CHS0354</strain>
        <tissue evidence="13">Mantle</tissue>
    </source>
</reference>
<dbReference type="PANTHER" id="PTHR11690">
    <property type="entry name" value="AMILORIDE-SENSITIVE SODIUM CHANNEL-RELATED"/>
    <property type="match status" value="1"/>
</dbReference>
<dbReference type="Proteomes" id="UP001195483">
    <property type="component" value="Unassembled WGS sequence"/>
</dbReference>
<organism evidence="13 14">
    <name type="scientific">Potamilus streckersoni</name>
    <dbReference type="NCBI Taxonomy" id="2493646"/>
    <lineage>
        <taxon>Eukaryota</taxon>
        <taxon>Metazoa</taxon>
        <taxon>Spiralia</taxon>
        <taxon>Lophotrochozoa</taxon>
        <taxon>Mollusca</taxon>
        <taxon>Bivalvia</taxon>
        <taxon>Autobranchia</taxon>
        <taxon>Heteroconchia</taxon>
        <taxon>Palaeoheterodonta</taxon>
        <taxon>Unionida</taxon>
        <taxon>Unionoidea</taxon>
        <taxon>Unionidae</taxon>
        <taxon>Ambleminae</taxon>
        <taxon>Lampsilini</taxon>
        <taxon>Potamilus</taxon>
    </lineage>
</organism>
<evidence type="ECO:0000256" key="4">
    <source>
        <dbReference type="ARBA" id="ARBA00022692"/>
    </source>
</evidence>
<dbReference type="PROSITE" id="PS01206">
    <property type="entry name" value="ASC"/>
    <property type="match status" value="1"/>
</dbReference>
<keyword evidence="2 11" id="KW-0813">Transport</keyword>
<dbReference type="AlphaFoldDB" id="A0AAE0RWJ8"/>
<comment type="similarity">
    <text evidence="11">Belongs to the amiloride-sensitive sodium channel (TC 1.A.6) family.</text>
</comment>
<dbReference type="GO" id="GO:0015280">
    <property type="term" value="F:ligand-gated sodium channel activity"/>
    <property type="evidence" value="ECO:0007669"/>
    <property type="project" value="TreeGrafter"/>
</dbReference>
<evidence type="ECO:0000256" key="6">
    <source>
        <dbReference type="ARBA" id="ARBA00023053"/>
    </source>
</evidence>
<keyword evidence="6" id="KW-0915">Sodium</keyword>
<evidence type="ECO:0000256" key="3">
    <source>
        <dbReference type="ARBA" id="ARBA00022461"/>
    </source>
</evidence>
<evidence type="ECO:0000256" key="5">
    <source>
        <dbReference type="ARBA" id="ARBA00022989"/>
    </source>
</evidence>
<reference evidence="13" key="1">
    <citation type="journal article" date="2021" name="Genome Biol. Evol.">
        <title>A High-Quality Reference Genome for a Parasitic Bivalve with Doubly Uniparental Inheritance (Bivalvia: Unionida).</title>
        <authorList>
            <person name="Smith C.H."/>
        </authorList>
    </citation>
    <scope>NUCLEOTIDE SEQUENCE</scope>
    <source>
        <strain evidence="13">CHS0354</strain>
    </source>
</reference>
<dbReference type="InterPro" id="IPR020903">
    <property type="entry name" value="ENaC_CS"/>
</dbReference>
<protein>
    <submittedName>
        <fullName evidence="13">Uncharacterized protein</fullName>
    </submittedName>
</protein>
<keyword evidence="4 11" id="KW-0812">Transmembrane</keyword>
<accession>A0AAE0RWJ8</accession>
<keyword evidence="14" id="KW-1185">Reference proteome</keyword>
<dbReference type="Gene3D" id="1.10.287.770">
    <property type="entry name" value="YojJ-like"/>
    <property type="match status" value="1"/>
</dbReference>
<comment type="subcellular location">
    <subcellularLocation>
        <location evidence="1">Membrane</location>
        <topology evidence="1">Multi-pass membrane protein</topology>
    </subcellularLocation>
</comment>
<name>A0AAE0RWJ8_9BIVA</name>
<evidence type="ECO:0000256" key="2">
    <source>
        <dbReference type="ARBA" id="ARBA00022448"/>
    </source>
</evidence>